<keyword evidence="1" id="KW-1185">Reference proteome</keyword>
<dbReference type="WBParaSite" id="scaffold3396_cov206.g6545">
    <property type="protein sequence ID" value="scaffold3396_cov206.g6545"/>
    <property type="gene ID" value="scaffold3396_cov206.g6545"/>
</dbReference>
<name>A0A915MB09_MELJA</name>
<protein>
    <submittedName>
        <fullName evidence="2">Uncharacterized protein</fullName>
    </submittedName>
</protein>
<dbReference type="Proteomes" id="UP000887561">
    <property type="component" value="Unplaced"/>
</dbReference>
<reference evidence="2" key="1">
    <citation type="submission" date="2022-11" db="UniProtKB">
        <authorList>
            <consortium name="WormBaseParasite"/>
        </authorList>
    </citation>
    <scope>IDENTIFICATION</scope>
</reference>
<dbReference type="AlphaFoldDB" id="A0A915MB09"/>
<evidence type="ECO:0000313" key="2">
    <source>
        <dbReference type="WBParaSite" id="scaffold3396_cov206.g6545"/>
    </source>
</evidence>
<accession>A0A915MB09</accession>
<evidence type="ECO:0000313" key="1">
    <source>
        <dbReference type="Proteomes" id="UP000887561"/>
    </source>
</evidence>
<sequence length="106" mass="11692">MVLVTDGWLEEYGMEEHGRSMEAVETRSDVFCMVVGGALHGGSSTWWLSFLLAQPGEAAQLMARWGPLERGGSVDSCAQHAGLVYMARLHGWWSRLHGGMVDDLQK</sequence>
<organism evidence="1 2">
    <name type="scientific">Meloidogyne javanica</name>
    <name type="common">Root-knot nematode worm</name>
    <dbReference type="NCBI Taxonomy" id="6303"/>
    <lineage>
        <taxon>Eukaryota</taxon>
        <taxon>Metazoa</taxon>
        <taxon>Ecdysozoa</taxon>
        <taxon>Nematoda</taxon>
        <taxon>Chromadorea</taxon>
        <taxon>Rhabditida</taxon>
        <taxon>Tylenchina</taxon>
        <taxon>Tylenchomorpha</taxon>
        <taxon>Tylenchoidea</taxon>
        <taxon>Meloidogynidae</taxon>
        <taxon>Meloidogyninae</taxon>
        <taxon>Meloidogyne</taxon>
        <taxon>Meloidogyne incognita group</taxon>
    </lineage>
</organism>
<proteinExistence type="predicted"/>